<reference evidence="1" key="2">
    <citation type="journal article" date="2024" name="Antonie Van Leeuwenhoek">
        <title>Roseihalotalea indica gen. nov., sp. nov., a halophilic Bacteroidetes from mesopelagic Southwest Indian Ocean with higher carbohydrate metabolic potential.</title>
        <authorList>
            <person name="Chen B."/>
            <person name="Zhang M."/>
            <person name="Lin D."/>
            <person name="Ye J."/>
            <person name="Tang K."/>
        </authorList>
    </citation>
    <scope>NUCLEOTIDE SEQUENCE</scope>
    <source>
        <strain evidence="1">TK19036</strain>
    </source>
</reference>
<name>A0AA49GJG2_9BACT</name>
<organism evidence="1">
    <name type="scientific">Roseihalotalea indica</name>
    <dbReference type="NCBI Taxonomy" id="2867963"/>
    <lineage>
        <taxon>Bacteria</taxon>
        <taxon>Pseudomonadati</taxon>
        <taxon>Bacteroidota</taxon>
        <taxon>Cytophagia</taxon>
        <taxon>Cytophagales</taxon>
        <taxon>Catalimonadaceae</taxon>
        <taxon>Roseihalotalea</taxon>
    </lineage>
</organism>
<sequence length="108" mass="12583">MELFTSEIIEKLINQYPLGGELDNQQVICKIFNPYGLGIWYCINMDPEDCDYIWCIADVYECEVGSVLRSELESIRVPPFGLPLERDLHFNPINAQELFLQLLPDERE</sequence>
<dbReference type="Pfam" id="PF11171">
    <property type="entry name" value="DUF2958"/>
    <property type="match status" value="1"/>
</dbReference>
<reference evidence="1" key="1">
    <citation type="journal article" date="2023" name="Comput. Struct. Biotechnol. J.">
        <title>Discovery of a novel marine Bacteroidetes with a rich repertoire of carbohydrate-active enzymes.</title>
        <authorList>
            <person name="Chen B."/>
            <person name="Liu G."/>
            <person name="Chen Q."/>
            <person name="Wang H."/>
            <person name="Liu L."/>
            <person name="Tang K."/>
        </authorList>
    </citation>
    <scope>NUCLEOTIDE SEQUENCE</scope>
    <source>
        <strain evidence="1">TK19036</strain>
    </source>
</reference>
<dbReference type="AlphaFoldDB" id="A0AA49GJG2"/>
<accession>A0AA49GJG2</accession>
<evidence type="ECO:0000313" key="1">
    <source>
        <dbReference type="EMBL" id="WKN34398.1"/>
    </source>
</evidence>
<protein>
    <submittedName>
        <fullName evidence="1">DUF2958 domain-containing protein</fullName>
    </submittedName>
</protein>
<proteinExistence type="predicted"/>
<dbReference type="EMBL" id="CP120682">
    <property type="protein sequence ID" value="WKN34398.1"/>
    <property type="molecule type" value="Genomic_DNA"/>
</dbReference>
<gene>
    <name evidence="1" type="ORF">K4G66_18645</name>
</gene>
<dbReference type="InterPro" id="IPR021341">
    <property type="entry name" value="DUF2958"/>
</dbReference>